<sequence>MFLEETGDSSQETDKNIKKRGLFCLSYNIRYQASLPDT</sequence>
<comment type="caution">
    <text evidence="1">The sequence shown here is derived from an EMBL/GenBank/DDBJ whole genome shotgun (WGS) entry which is preliminary data.</text>
</comment>
<reference evidence="1 2" key="1">
    <citation type="journal article" date="2015" name="Geomicrobiol. J.">
        <title>Caldisalinibacter kiritimatiensis gen. nov., sp. nov., a moderately thermohalophilic thiosulfate-reducing bacterium from a hypersaline microbial mat.</title>
        <authorList>
            <person name="Ben Hania W."/>
            <person name="Joseph M."/>
            <person name="Fiebig A."/>
            <person name="Bunk B."/>
            <person name="Klenk H.-P."/>
            <person name="Fardeau M.-L."/>
            <person name="Spring S."/>
        </authorList>
    </citation>
    <scope>NUCLEOTIDE SEQUENCE [LARGE SCALE GENOMIC DNA]</scope>
    <source>
        <strain evidence="1 2">L21-TH-D2</strain>
    </source>
</reference>
<protein>
    <submittedName>
        <fullName evidence="1">Uncharacterized protein</fullName>
    </submittedName>
</protein>
<name>R1CTY9_9FIRM</name>
<proteinExistence type="predicted"/>
<dbReference type="Proteomes" id="UP000013378">
    <property type="component" value="Unassembled WGS sequence"/>
</dbReference>
<accession>R1CTY9</accession>
<dbReference type="EMBL" id="ARZA01000203">
    <property type="protein sequence ID" value="EOD00154.1"/>
    <property type="molecule type" value="Genomic_DNA"/>
</dbReference>
<gene>
    <name evidence="1" type="ORF">L21TH_1805</name>
</gene>
<organism evidence="1 2">
    <name type="scientific">Caldisalinibacter kiritimatiensis</name>
    <dbReference type="NCBI Taxonomy" id="1304284"/>
    <lineage>
        <taxon>Bacteria</taxon>
        <taxon>Bacillati</taxon>
        <taxon>Bacillota</taxon>
        <taxon>Tissierellia</taxon>
        <taxon>Tissierellales</taxon>
        <taxon>Thermohalobacteraceae</taxon>
        <taxon>Caldisalinibacter</taxon>
    </lineage>
</organism>
<keyword evidence="2" id="KW-1185">Reference proteome</keyword>
<evidence type="ECO:0000313" key="2">
    <source>
        <dbReference type="Proteomes" id="UP000013378"/>
    </source>
</evidence>
<evidence type="ECO:0000313" key="1">
    <source>
        <dbReference type="EMBL" id="EOD00154.1"/>
    </source>
</evidence>
<dbReference type="AlphaFoldDB" id="R1CTY9"/>